<dbReference type="Pfam" id="PF12840">
    <property type="entry name" value="HTH_20"/>
    <property type="match status" value="1"/>
</dbReference>
<proteinExistence type="predicted"/>
<dbReference type="EMBL" id="SMKI01000055">
    <property type="protein sequence ID" value="TDC77359.1"/>
    <property type="molecule type" value="Genomic_DNA"/>
</dbReference>
<feature type="domain" description="HTH arsR-type" evidence="5">
    <location>
        <begin position="1"/>
        <end position="90"/>
    </location>
</feature>
<dbReference type="PANTHER" id="PTHR33154">
    <property type="entry name" value="TRANSCRIPTIONAL REGULATOR, ARSR FAMILY"/>
    <property type="match status" value="1"/>
</dbReference>
<feature type="region of interest" description="Disordered" evidence="4">
    <location>
        <begin position="101"/>
        <end position="134"/>
    </location>
</feature>
<keyword evidence="3" id="KW-0804">Transcription</keyword>
<dbReference type="PROSITE" id="PS50987">
    <property type="entry name" value="HTH_ARSR_2"/>
    <property type="match status" value="1"/>
</dbReference>
<dbReference type="InterPro" id="IPR036388">
    <property type="entry name" value="WH-like_DNA-bd_sf"/>
</dbReference>
<evidence type="ECO:0000259" key="5">
    <source>
        <dbReference type="PROSITE" id="PS50987"/>
    </source>
</evidence>
<dbReference type="CDD" id="cd00090">
    <property type="entry name" value="HTH_ARSR"/>
    <property type="match status" value="1"/>
</dbReference>
<dbReference type="PANTHER" id="PTHR33154:SF33">
    <property type="entry name" value="TRANSCRIPTIONAL REPRESSOR SDPR"/>
    <property type="match status" value="1"/>
</dbReference>
<keyword evidence="2" id="KW-0238">DNA-binding</keyword>
<evidence type="ECO:0000256" key="3">
    <source>
        <dbReference type="ARBA" id="ARBA00023163"/>
    </source>
</evidence>
<protein>
    <submittedName>
        <fullName evidence="6">ArsR family transcriptional regulator</fullName>
    </submittedName>
</protein>
<accession>A0A4R4TTA1</accession>
<gene>
    <name evidence="6" type="ORF">E1283_07520</name>
</gene>
<dbReference type="Proteomes" id="UP000295345">
    <property type="component" value="Unassembled WGS sequence"/>
</dbReference>
<evidence type="ECO:0000313" key="6">
    <source>
        <dbReference type="EMBL" id="TDC77359.1"/>
    </source>
</evidence>
<reference evidence="6 7" key="1">
    <citation type="submission" date="2019-03" db="EMBL/GenBank/DDBJ databases">
        <title>Draft genome sequences of novel Actinobacteria.</title>
        <authorList>
            <person name="Sahin N."/>
            <person name="Ay H."/>
            <person name="Saygin H."/>
        </authorList>
    </citation>
    <scope>NUCLEOTIDE SEQUENCE [LARGE SCALE GENOMIC DNA]</scope>
    <source>
        <strain evidence="6 7">DSM 41900</strain>
    </source>
</reference>
<keyword evidence="7" id="KW-1185">Reference proteome</keyword>
<dbReference type="RefSeq" id="WP_132817114.1">
    <property type="nucleotide sequence ID" value="NZ_SMKI01000055.1"/>
</dbReference>
<dbReference type="InterPro" id="IPR051081">
    <property type="entry name" value="HTH_MetalResp_TranReg"/>
</dbReference>
<dbReference type="OrthoDB" id="9806976at2"/>
<dbReference type="InterPro" id="IPR011991">
    <property type="entry name" value="ArsR-like_HTH"/>
</dbReference>
<evidence type="ECO:0000256" key="4">
    <source>
        <dbReference type="SAM" id="MobiDB-lite"/>
    </source>
</evidence>
<dbReference type="InterPro" id="IPR036390">
    <property type="entry name" value="WH_DNA-bd_sf"/>
</dbReference>
<organism evidence="6 7">
    <name type="scientific">Streptomyces hainanensis</name>
    <dbReference type="NCBI Taxonomy" id="402648"/>
    <lineage>
        <taxon>Bacteria</taxon>
        <taxon>Bacillati</taxon>
        <taxon>Actinomycetota</taxon>
        <taxon>Actinomycetes</taxon>
        <taxon>Kitasatosporales</taxon>
        <taxon>Streptomycetaceae</taxon>
        <taxon>Streptomyces</taxon>
    </lineage>
</organism>
<dbReference type="InterPro" id="IPR001845">
    <property type="entry name" value="HTH_ArsR_DNA-bd_dom"/>
</dbReference>
<dbReference type="SUPFAM" id="SSF46785">
    <property type="entry name" value="Winged helix' DNA-binding domain"/>
    <property type="match status" value="1"/>
</dbReference>
<comment type="caution">
    <text evidence="6">The sequence shown here is derived from an EMBL/GenBank/DDBJ whole genome shotgun (WGS) entry which is preliminary data.</text>
</comment>
<keyword evidence="1" id="KW-0805">Transcription regulation</keyword>
<dbReference type="GO" id="GO:0003700">
    <property type="term" value="F:DNA-binding transcription factor activity"/>
    <property type="evidence" value="ECO:0007669"/>
    <property type="project" value="InterPro"/>
</dbReference>
<sequence length="134" mass="15093">MDELSEVADAVADPVRREILDMLRHAPLTAGAIAGRFAISRPAVSRHLRVLRESGLVRDEQVGRHRHYSLVPSRLSQLAAWLARFEAQQPNWSQRLDALGTEVHRTRRERSRVEAEAAAPDSASDQRQPRKDTA</sequence>
<name>A0A4R4TTA1_9ACTN</name>
<evidence type="ECO:0000256" key="1">
    <source>
        <dbReference type="ARBA" id="ARBA00023015"/>
    </source>
</evidence>
<dbReference type="AlphaFoldDB" id="A0A4R4TTA1"/>
<feature type="compositionally biased region" description="Low complexity" evidence="4">
    <location>
        <begin position="116"/>
        <end position="125"/>
    </location>
</feature>
<dbReference type="Gene3D" id="1.10.10.10">
    <property type="entry name" value="Winged helix-like DNA-binding domain superfamily/Winged helix DNA-binding domain"/>
    <property type="match status" value="1"/>
</dbReference>
<evidence type="ECO:0000256" key="2">
    <source>
        <dbReference type="ARBA" id="ARBA00023125"/>
    </source>
</evidence>
<evidence type="ECO:0000313" key="7">
    <source>
        <dbReference type="Proteomes" id="UP000295345"/>
    </source>
</evidence>
<dbReference type="NCBIfam" id="NF033788">
    <property type="entry name" value="HTH_metalloreg"/>
    <property type="match status" value="1"/>
</dbReference>
<dbReference type="SMART" id="SM00418">
    <property type="entry name" value="HTH_ARSR"/>
    <property type="match status" value="1"/>
</dbReference>
<dbReference type="GO" id="GO:0003677">
    <property type="term" value="F:DNA binding"/>
    <property type="evidence" value="ECO:0007669"/>
    <property type="project" value="UniProtKB-KW"/>
</dbReference>